<dbReference type="KEGG" id="mgl:MGL_0268"/>
<dbReference type="AlphaFoldDB" id="A8PSJ4"/>
<accession>A8PSJ4</accession>
<dbReference type="STRING" id="425265.A8PSJ4"/>
<comment type="caution">
    <text evidence="2">The sequence shown here is derived from an EMBL/GenBank/DDBJ whole genome shotgun (WGS) entry which is preliminary data.</text>
</comment>
<dbReference type="GeneID" id="5856799"/>
<evidence type="ECO:0008006" key="4">
    <source>
        <dbReference type="Google" id="ProtNLM"/>
    </source>
</evidence>
<dbReference type="InParanoid" id="A8PSJ4"/>
<feature type="region of interest" description="Disordered" evidence="1">
    <location>
        <begin position="201"/>
        <end position="220"/>
    </location>
</feature>
<protein>
    <recommendedName>
        <fullName evidence="4">Mediator complex subunit 20</fullName>
    </recommendedName>
</protein>
<evidence type="ECO:0000256" key="1">
    <source>
        <dbReference type="SAM" id="MobiDB-lite"/>
    </source>
</evidence>
<proteinExistence type="predicted"/>
<evidence type="ECO:0000313" key="3">
    <source>
        <dbReference type="Proteomes" id="UP000008837"/>
    </source>
</evidence>
<sequence length="253" mass="26826">MWHVTDSAWPNHVFVVFEDTSKPTRAGADAPAEAASATPGLRRWHAHVLSAEIHTLLRQSSLPGPLGSPAGTPGPGAWIQRGAQVLLDGFSFRVKLGAHSQMRRGALDAVGEQEECILSIGNVIVGSDRIAGGIVEIQYLPLTRLAPDSTLLGSILTMLLPPDIVHLLVPPSAPPMPLSLPTMALPTMISPTQLAEIVPASGTSSSASFTPGAPGFDPWEDEVNTDSIGWSGVEMRRRMAYVHLVMLRAEGLA</sequence>
<reference evidence="2 3" key="1">
    <citation type="journal article" date="2007" name="Proc. Natl. Acad. Sci. U.S.A.">
        <title>Dandruff-associated Malassezia genomes reveal convergent and divergent virulence traits shared with plant and human fungal pathogens.</title>
        <authorList>
            <person name="Xu J."/>
            <person name="Saunders C.W."/>
            <person name="Hu P."/>
            <person name="Grant R.A."/>
            <person name="Boekhout T."/>
            <person name="Kuramae E.E."/>
            <person name="Kronstad J.W."/>
            <person name="Deangelis Y.M."/>
            <person name="Reeder N.L."/>
            <person name="Johnstone K.R."/>
            <person name="Leland M."/>
            <person name="Fieno A.M."/>
            <person name="Begley W.M."/>
            <person name="Sun Y."/>
            <person name="Lacey M.P."/>
            <person name="Chaudhary T."/>
            <person name="Keough T."/>
            <person name="Chu L."/>
            <person name="Sears R."/>
            <person name="Yuan B."/>
            <person name="Dawson T.L.Jr."/>
        </authorList>
    </citation>
    <scope>NUCLEOTIDE SEQUENCE [LARGE SCALE GENOMIC DNA]</scope>
    <source>
        <strain evidence="3">ATCC MYA-4612 / CBS 7966</strain>
    </source>
</reference>
<dbReference type="OrthoDB" id="2536675at2759"/>
<gene>
    <name evidence="2" type="ORF">MGL_0268</name>
</gene>
<dbReference type="VEuPathDB" id="FungiDB:MGL_0268"/>
<keyword evidence="3" id="KW-1185">Reference proteome</keyword>
<dbReference type="OMA" id="RRMAYVH"/>
<organism evidence="2 3">
    <name type="scientific">Malassezia globosa (strain ATCC MYA-4612 / CBS 7966)</name>
    <name type="common">Dandruff-associated fungus</name>
    <dbReference type="NCBI Taxonomy" id="425265"/>
    <lineage>
        <taxon>Eukaryota</taxon>
        <taxon>Fungi</taxon>
        <taxon>Dikarya</taxon>
        <taxon>Basidiomycota</taxon>
        <taxon>Ustilaginomycotina</taxon>
        <taxon>Malasseziomycetes</taxon>
        <taxon>Malasseziales</taxon>
        <taxon>Malasseziaceae</taxon>
        <taxon>Malassezia</taxon>
    </lineage>
</organism>
<dbReference type="Proteomes" id="UP000008837">
    <property type="component" value="Unassembled WGS sequence"/>
</dbReference>
<evidence type="ECO:0000313" key="2">
    <source>
        <dbReference type="EMBL" id="EDP45279.1"/>
    </source>
</evidence>
<name>A8PSJ4_MALGO</name>
<dbReference type="EMBL" id="AAYY01000001">
    <property type="protein sequence ID" value="EDP45279.1"/>
    <property type="molecule type" value="Genomic_DNA"/>
</dbReference>
<dbReference type="RefSeq" id="XP_001732493.1">
    <property type="nucleotide sequence ID" value="XM_001732441.1"/>
</dbReference>